<evidence type="ECO:0000256" key="6">
    <source>
        <dbReference type="ARBA" id="ARBA00024207"/>
    </source>
</evidence>
<dbReference type="GO" id="GO:0000166">
    <property type="term" value="F:nucleotide binding"/>
    <property type="evidence" value="ECO:0007669"/>
    <property type="project" value="UniProtKB-KW"/>
</dbReference>
<comment type="similarity">
    <text evidence="6">Belongs to the HepT RNase toxin family.</text>
</comment>
<dbReference type="EMBL" id="MFAF01000131">
    <property type="protein sequence ID" value="OGD72124.1"/>
    <property type="molecule type" value="Genomic_DNA"/>
</dbReference>
<reference evidence="7 8" key="1">
    <citation type="journal article" date="2016" name="Nat. Commun.">
        <title>Thousands of microbial genomes shed light on interconnected biogeochemical processes in an aquifer system.</title>
        <authorList>
            <person name="Anantharaman K."/>
            <person name="Brown C.T."/>
            <person name="Hug L.A."/>
            <person name="Sharon I."/>
            <person name="Castelle C.J."/>
            <person name="Probst A.J."/>
            <person name="Thomas B.C."/>
            <person name="Singh A."/>
            <person name="Wilkins M.J."/>
            <person name="Karaoz U."/>
            <person name="Brodie E.L."/>
            <person name="Williams K.H."/>
            <person name="Hubbard S.S."/>
            <person name="Banfield J.F."/>
        </authorList>
    </citation>
    <scope>NUCLEOTIDE SEQUENCE [LARGE SCALE GENOMIC DNA]</scope>
</reference>
<evidence type="ECO:0000256" key="4">
    <source>
        <dbReference type="ARBA" id="ARBA00022741"/>
    </source>
</evidence>
<dbReference type="PANTHER" id="PTHR34139">
    <property type="entry name" value="UPF0331 PROTEIN MJ0127"/>
    <property type="match status" value="1"/>
</dbReference>
<gene>
    <name evidence="7" type="ORF">A2Y64_09335</name>
</gene>
<name>A0A1F5EYB2_9BACT</name>
<evidence type="ECO:0000256" key="3">
    <source>
        <dbReference type="ARBA" id="ARBA00022722"/>
    </source>
</evidence>
<proteinExistence type="inferred from homology"/>
<dbReference type="Gene3D" id="1.20.120.580">
    <property type="entry name" value="bsu32300-like"/>
    <property type="match status" value="1"/>
</dbReference>
<accession>A0A1F5EYB2</accession>
<sequence>MKKRDRTSLGDILEAAERILDYTRGRVKADIEADKMIQDAVVRRFEIIGEAAKRLSVELKKNHPALDWAAMAGMRDVLIHEYDVVDIDIVWDTLNSEVPKIIEYLRGILHDG</sequence>
<dbReference type="GO" id="GO:0004540">
    <property type="term" value="F:RNA nuclease activity"/>
    <property type="evidence" value="ECO:0007669"/>
    <property type="project" value="InterPro"/>
</dbReference>
<dbReference type="PANTHER" id="PTHR34139:SF1">
    <property type="entry name" value="RNASE MJ1380-RELATED"/>
    <property type="match status" value="1"/>
</dbReference>
<keyword evidence="1" id="KW-0597">Phosphoprotein</keyword>
<dbReference type="Proteomes" id="UP000177187">
    <property type="component" value="Unassembled WGS sequence"/>
</dbReference>
<dbReference type="GO" id="GO:0110001">
    <property type="term" value="C:toxin-antitoxin complex"/>
    <property type="evidence" value="ECO:0007669"/>
    <property type="project" value="InterPro"/>
</dbReference>
<dbReference type="InterPro" id="IPR008201">
    <property type="entry name" value="HepT-like"/>
</dbReference>
<dbReference type="STRING" id="1817816.A2Y64_09335"/>
<evidence type="ECO:0000256" key="2">
    <source>
        <dbReference type="ARBA" id="ARBA00022649"/>
    </source>
</evidence>
<evidence type="ECO:0000313" key="8">
    <source>
        <dbReference type="Proteomes" id="UP000177187"/>
    </source>
</evidence>
<comment type="caution">
    <text evidence="7">The sequence shown here is derived from an EMBL/GenBank/DDBJ whole genome shotgun (WGS) entry which is preliminary data.</text>
</comment>
<evidence type="ECO:0000256" key="5">
    <source>
        <dbReference type="ARBA" id="ARBA00022801"/>
    </source>
</evidence>
<keyword evidence="4" id="KW-0547">Nucleotide-binding</keyword>
<organism evidence="7 8">
    <name type="scientific">Candidatus Coatesbacteria bacterium RBG_13_66_14</name>
    <dbReference type="NCBI Taxonomy" id="1817816"/>
    <lineage>
        <taxon>Bacteria</taxon>
        <taxon>Candidatus Coatesiibacteriota</taxon>
    </lineage>
</organism>
<protein>
    <recommendedName>
        <fullName evidence="9">DUF86 domain-containing protein</fullName>
    </recommendedName>
</protein>
<dbReference type="InterPro" id="IPR037038">
    <property type="entry name" value="HepT-like_sf"/>
</dbReference>
<dbReference type="InterPro" id="IPR051813">
    <property type="entry name" value="HepT_RNase_toxin"/>
</dbReference>
<dbReference type="AlphaFoldDB" id="A0A1F5EYB2"/>
<dbReference type="Pfam" id="PF01934">
    <property type="entry name" value="HepT-like"/>
    <property type="match status" value="1"/>
</dbReference>
<evidence type="ECO:0008006" key="9">
    <source>
        <dbReference type="Google" id="ProtNLM"/>
    </source>
</evidence>
<keyword evidence="5" id="KW-0378">Hydrolase</keyword>
<dbReference type="GO" id="GO:0016787">
    <property type="term" value="F:hydrolase activity"/>
    <property type="evidence" value="ECO:0007669"/>
    <property type="project" value="UniProtKB-KW"/>
</dbReference>
<keyword evidence="2" id="KW-1277">Toxin-antitoxin system</keyword>
<keyword evidence="3" id="KW-0540">Nuclease</keyword>
<evidence type="ECO:0000256" key="1">
    <source>
        <dbReference type="ARBA" id="ARBA00022553"/>
    </source>
</evidence>
<evidence type="ECO:0000313" key="7">
    <source>
        <dbReference type="EMBL" id="OGD72124.1"/>
    </source>
</evidence>